<dbReference type="EMBL" id="CP002590">
    <property type="protein sequence ID" value="AEA12916.1"/>
    <property type="molecule type" value="Genomic_DNA"/>
</dbReference>
<dbReference type="eggNOG" id="arCOG00951">
    <property type="taxonomic scope" value="Archaea"/>
</dbReference>
<keyword evidence="2" id="KW-0479">Metal-binding</keyword>
<evidence type="ECO:0000259" key="5">
    <source>
        <dbReference type="PROSITE" id="PS51918"/>
    </source>
</evidence>
<dbReference type="SUPFAM" id="SSF102114">
    <property type="entry name" value="Radical SAM enzymes"/>
    <property type="match status" value="1"/>
</dbReference>
<dbReference type="GO" id="GO:0046872">
    <property type="term" value="F:metal ion binding"/>
    <property type="evidence" value="ECO:0007669"/>
    <property type="project" value="UniProtKB-KW"/>
</dbReference>
<evidence type="ECO:0000256" key="4">
    <source>
        <dbReference type="ARBA" id="ARBA00023014"/>
    </source>
</evidence>
<dbReference type="Gene3D" id="3.20.20.70">
    <property type="entry name" value="Aldolase class I"/>
    <property type="match status" value="1"/>
</dbReference>
<proteinExistence type="predicted"/>
<evidence type="ECO:0000256" key="1">
    <source>
        <dbReference type="ARBA" id="ARBA00022691"/>
    </source>
</evidence>
<evidence type="ECO:0000256" key="2">
    <source>
        <dbReference type="ARBA" id="ARBA00022723"/>
    </source>
</evidence>
<dbReference type="InterPro" id="IPR013785">
    <property type="entry name" value="Aldolase_TIM"/>
</dbReference>
<dbReference type="Pfam" id="PF04055">
    <property type="entry name" value="Radical_SAM"/>
    <property type="match status" value="1"/>
</dbReference>
<keyword evidence="1" id="KW-0949">S-adenosyl-L-methionine</keyword>
<evidence type="ECO:0000313" key="7">
    <source>
        <dbReference type="Proteomes" id="UP000008138"/>
    </source>
</evidence>
<dbReference type="HOGENOM" id="CLU_048071_0_0_2"/>
<reference key="2">
    <citation type="submission" date="2011-03" db="EMBL/GenBank/DDBJ databases">
        <title>Complete genome sequence of the thermoacidophilic crenarchaeon Thermoproteus uzoniensis 768-20.</title>
        <authorList>
            <person name="Mardanov A.V."/>
            <person name="Gumerov V.M."/>
            <person name="Beletsky A.V."/>
            <person name="Prokofeva M.I."/>
            <person name="Bonch-Osmolovskaya E.A."/>
            <person name="Ravin N.V."/>
            <person name="Skryabin K.G."/>
        </authorList>
    </citation>
    <scope>NUCLEOTIDE SEQUENCE</scope>
    <source>
        <strain>768-20</strain>
    </source>
</reference>
<dbReference type="InterPro" id="IPR007197">
    <property type="entry name" value="rSAM"/>
</dbReference>
<dbReference type="Proteomes" id="UP000008138">
    <property type="component" value="Chromosome"/>
</dbReference>
<dbReference type="PANTHER" id="PTHR11228">
    <property type="entry name" value="RADICAL SAM DOMAIN PROTEIN"/>
    <property type="match status" value="1"/>
</dbReference>
<dbReference type="STRING" id="999630.TUZN_1443"/>
<dbReference type="SMART" id="SM00729">
    <property type="entry name" value="Elp3"/>
    <property type="match status" value="1"/>
</dbReference>
<reference evidence="6 7" key="1">
    <citation type="journal article" date="2011" name="J. Bacteriol.">
        <title>Complete genome sequence of the thermoacidophilic crenarchaeon Thermoproteus uzoniensis 768-20.</title>
        <authorList>
            <person name="Mardanov A.V."/>
            <person name="Gumerov V.M."/>
            <person name="Beletsky A.V."/>
            <person name="Prokofeva M.I."/>
            <person name="Bonch-Osmolovskaya E.A."/>
            <person name="Ravin N.V."/>
            <person name="Skryabin K.G."/>
        </authorList>
    </citation>
    <scope>NUCLEOTIDE SEQUENCE [LARGE SCALE GENOMIC DNA]</scope>
    <source>
        <strain evidence="6 7">768-20</strain>
    </source>
</reference>
<keyword evidence="4" id="KW-0411">Iron-sulfur</keyword>
<dbReference type="SFLD" id="SFLDG01110">
    <property type="entry name" value="Uncharacterised_Radical_SAM_Su"/>
    <property type="match status" value="1"/>
</dbReference>
<organism evidence="6 7">
    <name type="scientific">Thermoproteus uzoniensis (strain 768-20)</name>
    <dbReference type="NCBI Taxonomy" id="999630"/>
    <lineage>
        <taxon>Archaea</taxon>
        <taxon>Thermoproteota</taxon>
        <taxon>Thermoprotei</taxon>
        <taxon>Thermoproteales</taxon>
        <taxon>Thermoproteaceae</taxon>
        <taxon>Thermoproteus</taxon>
    </lineage>
</organism>
<sequence length="347" mass="38715">MERRREVYFVDGLPQIGTRYYGIVDQGTNVVEVRPTSLCPLNCVFCSVAAGPLEPRRWADFVVRRDALVEALKAVVKYKGGGVEVHIDGMGEPAVYNELVDLVQDMKSIRGVSVVSMQSRMFTLTERKIEELAEAGLDRINLSLDAVEPSLAAKLANASYYDPRRAMALAEYAVGNTSMDVLVSPVWLPGVNDDQIPKIVSWARAAGLGKRWPPVLIQKYVPHKRGRHPKGVRAVDWGVFWARIKAWEAQLGIRLDWRGENPFGVERRPALPKTVKAGQRIKVRIVGRGIFRNEYLAVPNKLADDPLTDRAVTVVSERPLRPGAEAIVRVVEDEDNIIIAKTEVVFL</sequence>
<dbReference type="PROSITE" id="PS51918">
    <property type="entry name" value="RADICAL_SAM"/>
    <property type="match status" value="1"/>
</dbReference>
<gene>
    <name evidence="6" type="ordered locus">TUZN_1443</name>
</gene>
<dbReference type="SFLD" id="SFLDS00029">
    <property type="entry name" value="Radical_SAM"/>
    <property type="match status" value="1"/>
</dbReference>
<dbReference type="RefSeq" id="WP_013680251.1">
    <property type="nucleotide sequence ID" value="NC_015315.1"/>
</dbReference>
<dbReference type="SFLD" id="SFLDG01067">
    <property type="entry name" value="SPASM/twitch_domain_containing"/>
    <property type="match status" value="1"/>
</dbReference>
<dbReference type="AlphaFoldDB" id="F2L1R0"/>
<dbReference type="InterPro" id="IPR040088">
    <property type="entry name" value="MJ0103-like"/>
</dbReference>
<dbReference type="OrthoDB" id="371936at2157"/>
<dbReference type="InterPro" id="IPR050377">
    <property type="entry name" value="Radical_SAM_PqqE_MftC-like"/>
</dbReference>
<dbReference type="InterPro" id="IPR058240">
    <property type="entry name" value="rSAM_sf"/>
</dbReference>
<dbReference type="GO" id="GO:0051536">
    <property type="term" value="F:iron-sulfur cluster binding"/>
    <property type="evidence" value="ECO:0007669"/>
    <property type="project" value="UniProtKB-KW"/>
</dbReference>
<keyword evidence="7" id="KW-1185">Reference proteome</keyword>
<dbReference type="GO" id="GO:0003824">
    <property type="term" value="F:catalytic activity"/>
    <property type="evidence" value="ECO:0007669"/>
    <property type="project" value="InterPro"/>
</dbReference>
<keyword evidence="3" id="KW-0408">Iron</keyword>
<dbReference type="InterPro" id="IPR006638">
    <property type="entry name" value="Elp3/MiaA/NifB-like_rSAM"/>
</dbReference>
<evidence type="ECO:0000256" key="3">
    <source>
        <dbReference type="ARBA" id="ARBA00023004"/>
    </source>
</evidence>
<feature type="domain" description="Radical SAM core" evidence="5">
    <location>
        <begin position="25"/>
        <end position="254"/>
    </location>
</feature>
<dbReference type="PANTHER" id="PTHR11228:SF35">
    <property type="entry name" value="MOLYBDENUM COFACTOR BIOSYNTHESIS PROTEIN A-RELATED"/>
    <property type="match status" value="1"/>
</dbReference>
<name>F2L1R0_THEU7</name>
<dbReference type="KEGG" id="tuz:TUZN_1443"/>
<dbReference type="CDD" id="cd01335">
    <property type="entry name" value="Radical_SAM"/>
    <property type="match status" value="1"/>
</dbReference>
<dbReference type="GeneID" id="10360969"/>
<accession>F2L1R0</accession>
<protein>
    <submittedName>
        <fullName evidence="6">Radical SAM domain protein</fullName>
    </submittedName>
</protein>
<evidence type="ECO:0000313" key="6">
    <source>
        <dbReference type="EMBL" id="AEA12916.1"/>
    </source>
</evidence>